<evidence type="ECO:0000256" key="1">
    <source>
        <dbReference type="ARBA" id="ARBA00004651"/>
    </source>
</evidence>
<feature type="transmembrane region" description="Helical" evidence="8">
    <location>
        <begin position="251"/>
        <end position="270"/>
    </location>
</feature>
<comment type="subcellular location">
    <subcellularLocation>
        <location evidence="1">Cell membrane</location>
        <topology evidence="1">Multi-pass membrane protein</topology>
    </subcellularLocation>
</comment>
<reference evidence="9 10" key="1">
    <citation type="submission" date="2011-01" db="EMBL/GenBank/DDBJ databases">
        <authorList>
            <person name="Weinstock G."/>
            <person name="Sodergren E."/>
            <person name="Clifton S."/>
            <person name="Fulton L."/>
            <person name="Fulton B."/>
            <person name="Courtney L."/>
            <person name="Fronick C."/>
            <person name="Harrison M."/>
            <person name="Strong C."/>
            <person name="Farmer C."/>
            <person name="Delahaunty K."/>
            <person name="Markovic C."/>
            <person name="Hall O."/>
            <person name="Minx P."/>
            <person name="Tomlinson C."/>
            <person name="Mitreva M."/>
            <person name="Hou S."/>
            <person name="Chen J."/>
            <person name="Wollam A."/>
            <person name="Pepin K.H."/>
            <person name="Johnson M."/>
            <person name="Bhonagiri V."/>
            <person name="Zhang X."/>
            <person name="Suruliraj S."/>
            <person name="Warren W."/>
            <person name="Chinwalla A."/>
            <person name="Mardis E.R."/>
            <person name="Wilson R.K."/>
        </authorList>
    </citation>
    <scope>NUCLEOTIDE SEQUENCE [LARGE SCALE GENOMIC DNA]</scope>
    <source>
        <strain evidence="10">DSM 22608 / JCM 16073 / KCTC 15190 / YIT 12066</strain>
    </source>
</reference>
<dbReference type="eggNOG" id="COG0679">
    <property type="taxonomic scope" value="Bacteria"/>
</dbReference>
<dbReference type="GO" id="GO:0055085">
    <property type="term" value="P:transmembrane transport"/>
    <property type="evidence" value="ECO:0007669"/>
    <property type="project" value="InterPro"/>
</dbReference>
<accession>E8LMJ1</accession>
<feature type="transmembrane region" description="Helical" evidence="8">
    <location>
        <begin position="219"/>
        <end position="239"/>
    </location>
</feature>
<gene>
    <name evidence="9" type="ORF">HMPREF9444_01981</name>
</gene>
<feature type="transmembrane region" description="Helical" evidence="8">
    <location>
        <begin position="185"/>
        <end position="207"/>
    </location>
</feature>
<name>E8LMJ1_SUCHY</name>
<evidence type="ECO:0000256" key="8">
    <source>
        <dbReference type="SAM" id="Phobius"/>
    </source>
</evidence>
<keyword evidence="5 8" id="KW-0812">Transmembrane</keyword>
<dbReference type="Gene3D" id="1.20.1530.20">
    <property type="match status" value="1"/>
</dbReference>
<keyword evidence="10" id="KW-1185">Reference proteome</keyword>
<dbReference type="InterPro" id="IPR004776">
    <property type="entry name" value="Mem_transp_PIN-like"/>
</dbReference>
<feature type="transmembrane region" description="Helical" evidence="8">
    <location>
        <begin position="282"/>
        <end position="305"/>
    </location>
</feature>
<evidence type="ECO:0000313" key="10">
    <source>
        <dbReference type="Proteomes" id="UP000018458"/>
    </source>
</evidence>
<organism evidence="9 10">
    <name type="scientific">Succinatimonas hippei (strain DSM 22608 / JCM 16073 / KCTC 15190 / YIT 12066)</name>
    <dbReference type="NCBI Taxonomy" id="762983"/>
    <lineage>
        <taxon>Bacteria</taxon>
        <taxon>Pseudomonadati</taxon>
        <taxon>Pseudomonadota</taxon>
        <taxon>Gammaproteobacteria</taxon>
        <taxon>Aeromonadales</taxon>
        <taxon>Succinivibrionaceae</taxon>
        <taxon>Succinatimonas</taxon>
    </lineage>
</organism>
<evidence type="ECO:0000256" key="4">
    <source>
        <dbReference type="ARBA" id="ARBA00022475"/>
    </source>
</evidence>
<keyword evidence="4" id="KW-1003">Cell membrane</keyword>
<evidence type="ECO:0000256" key="2">
    <source>
        <dbReference type="ARBA" id="ARBA00010145"/>
    </source>
</evidence>
<dbReference type="EMBL" id="AEVO01000137">
    <property type="protein sequence ID" value="EFY06283.1"/>
    <property type="molecule type" value="Genomic_DNA"/>
</dbReference>
<dbReference type="Pfam" id="PF03547">
    <property type="entry name" value="Mem_trans"/>
    <property type="match status" value="1"/>
</dbReference>
<dbReference type="InterPro" id="IPR038770">
    <property type="entry name" value="Na+/solute_symporter_sf"/>
</dbReference>
<keyword evidence="7 8" id="KW-0472">Membrane</keyword>
<dbReference type="RefSeq" id="WP_009144129.1">
    <property type="nucleotide sequence ID" value="NZ_GL831062.1"/>
</dbReference>
<dbReference type="HOGENOM" id="CLU_056175_1_0_6"/>
<evidence type="ECO:0000313" key="9">
    <source>
        <dbReference type="EMBL" id="EFY06283.1"/>
    </source>
</evidence>
<dbReference type="GO" id="GO:0005886">
    <property type="term" value="C:plasma membrane"/>
    <property type="evidence" value="ECO:0007669"/>
    <property type="project" value="UniProtKB-SubCell"/>
</dbReference>
<dbReference type="AlphaFoldDB" id="E8LMJ1"/>
<sequence length="309" mass="34056">MIVDALVIKIASLFLMMFAGYVMVRCKVLQPTDAKPISEISLYLIFPCVIIVSFQIDYTQDIRDGLILATIAAVIIHIILLGIPWIFKNKLNLDAVEKVTVIYSNSGNLIIPLIAATLGPKYVIYTSAYTAVQTVLLWSHCRYVLMGGGKINILRILFNINLLAVIIGGILFFCGIKLWSPVYDAMASMGVMIGPACMLVTGMVIASMNLKKVIHYPRLPFIVALRLIIMPAIILPFLWILNKIGNVPDSAAILLVPFLATAAPSASSITQMSILYHNNTEYAGLLNMVSTLLCIVTYPAFVWVYELII</sequence>
<evidence type="ECO:0000256" key="6">
    <source>
        <dbReference type="ARBA" id="ARBA00022989"/>
    </source>
</evidence>
<keyword evidence="6 8" id="KW-1133">Transmembrane helix</keyword>
<proteinExistence type="inferred from homology"/>
<feature type="transmembrane region" description="Helical" evidence="8">
    <location>
        <begin position="157"/>
        <end position="179"/>
    </location>
</feature>
<evidence type="ECO:0000256" key="7">
    <source>
        <dbReference type="ARBA" id="ARBA00023136"/>
    </source>
</evidence>
<evidence type="ECO:0000256" key="5">
    <source>
        <dbReference type="ARBA" id="ARBA00022692"/>
    </source>
</evidence>
<dbReference type="STRING" id="762983.HMPREF9444_01981"/>
<keyword evidence="3" id="KW-0813">Transport</keyword>
<dbReference type="PANTHER" id="PTHR36838">
    <property type="entry name" value="AUXIN EFFLUX CARRIER FAMILY PROTEIN"/>
    <property type="match status" value="1"/>
</dbReference>
<dbReference type="OrthoDB" id="9798064at2"/>
<comment type="caution">
    <text evidence="9">The sequence shown here is derived from an EMBL/GenBank/DDBJ whole genome shotgun (WGS) entry which is preliminary data.</text>
</comment>
<feature type="transmembrane region" description="Helical" evidence="8">
    <location>
        <begin position="6"/>
        <end position="24"/>
    </location>
</feature>
<dbReference type="Proteomes" id="UP000018458">
    <property type="component" value="Unassembled WGS sequence"/>
</dbReference>
<evidence type="ECO:0000256" key="3">
    <source>
        <dbReference type="ARBA" id="ARBA00022448"/>
    </source>
</evidence>
<protein>
    <submittedName>
        <fullName evidence="9">Transporter, auxin efflux carrier (AEC) family protein</fullName>
    </submittedName>
</protein>
<feature type="transmembrane region" description="Helical" evidence="8">
    <location>
        <begin position="36"/>
        <end position="54"/>
    </location>
</feature>
<comment type="similarity">
    <text evidence="2">Belongs to the auxin efflux carrier (TC 2.A.69) family.</text>
</comment>
<dbReference type="PANTHER" id="PTHR36838:SF1">
    <property type="entry name" value="SLR1864 PROTEIN"/>
    <property type="match status" value="1"/>
</dbReference>
<feature type="transmembrane region" description="Helical" evidence="8">
    <location>
        <begin position="66"/>
        <end position="87"/>
    </location>
</feature>